<dbReference type="RefSeq" id="WP_164355731.1">
    <property type="nucleotide sequence ID" value="NZ_JAABNT010000022.1"/>
</dbReference>
<dbReference type="PANTHER" id="PTHR46401:SF2">
    <property type="entry name" value="GLYCOSYLTRANSFERASE WBBK-RELATED"/>
    <property type="match status" value="1"/>
</dbReference>
<dbReference type="AlphaFoldDB" id="A0A6P0CF26"/>
<protein>
    <submittedName>
        <fullName evidence="3">Glycosyltransferase</fullName>
    </submittedName>
</protein>
<dbReference type="GO" id="GO:0016757">
    <property type="term" value="F:glycosyltransferase activity"/>
    <property type="evidence" value="ECO:0007669"/>
    <property type="project" value="InterPro"/>
</dbReference>
<organism evidence="3 4">
    <name type="scientific">Sulfitobacter sediminilitoris</name>
    <dbReference type="NCBI Taxonomy" id="2698830"/>
    <lineage>
        <taxon>Bacteria</taxon>
        <taxon>Pseudomonadati</taxon>
        <taxon>Pseudomonadota</taxon>
        <taxon>Alphaproteobacteria</taxon>
        <taxon>Rhodobacterales</taxon>
        <taxon>Roseobacteraceae</taxon>
        <taxon>Sulfitobacter</taxon>
    </lineage>
</organism>
<reference evidence="3 4" key="1">
    <citation type="submission" date="2020-01" db="EMBL/GenBank/DDBJ databases">
        <title>Sulfitobacter sediminilitoris sp. nov., isolated from a tidal flat.</title>
        <authorList>
            <person name="Park S."/>
            <person name="Yoon J.-H."/>
        </authorList>
    </citation>
    <scope>NUCLEOTIDE SEQUENCE [LARGE SCALE GENOMIC DNA]</scope>
    <source>
        <strain evidence="3 4">JBTF-M27</strain>
    </source>
</reference>
<dbReference type="SUPFAM" id="SSF53756">
    <property type="entry name" value="UDP-Glycosyltransferase/glycogen phosphorylase"/>
    <property type="match status" value="1"/>
</dbReference>
<dbReference type="Pfam" id="PF00534">
    <property type="entry name" value="Glycos_transf_1"/>
    <property type="match status" value="1"/>
</dbReference>
<comment type="caution">
    <text evidence="3">The sequence shown here is derived from an EMBL/GenBank/DDBJ whole genome shotgun (WGS) entry which is preliminary data.</text>
</comment>
<dbReference type="PANTHER" id="PTHR46401">
    <property type="entry name" value="GLYCOSYLTRANSFERASE WBBK-RELATED"/>
    <property type="match status" value="1"/>
</dbReference>
<dbReference type="CDD" id="cd03809">
    <property type="entry name" value="GT4_MtfB-like"/>
    <property type="match status" value="1"/>
</dbReference>
<gene>
    <name evidence="3" type="ORF">GV827_20620</name>
</gene>
<proteinExistence type="predicted"/>
<accession>A0A6P0CF26</accession>
<evidence type="ECO:0000313" key="3">
    <source>
        <dbReference type="EMBL" id="NEK24781.1"/>
    </source>
</evidence>
<sequence>MKTHFFDVTDIVLYVEKETSVSGIQRVSFEVIKRMVERHGAEAVKLSYWDRAHRNYVSIPSGFIAELDEFDPDILSTVFFGSKARSKAETAPTLERYRNKPMKYRFHHLRSTLHAVRGNEAHFEKHNTSIAEWRSWNAGDVAAADSKLIDLPRTLVTQIAQPGDHLIVLGATWAVDGIDAAFQGLKDQHGVEIYQLVHDLIPIVTPEHIAGDFAQEFYRWLKTATGYCNSFFANSGNTARDLAAFMEEIGITRPIRTVPLAQAFTLVEPKNPRKIKGPEGAFKARIERSTTVRREILNLSKVPFALVVGTMESRKNIWRLAQAWQRLSREEGLDVPKLVFAGKPGWYNDDFNQLMHATGNLGGWVQFADRPTDTELAYLYETCVFTAMVSFYEGWGLPIGESLSFGKTAVVAENSSMPEVGGDMVEYCDAHSLDSIHAACRKLIANPEHRATLEAKIAATTLRTWDDVTNDFVDLLSQ</sequence>
<feature type="domain" description="Glycosyl transferase family 1" evidence="2">
    <location>
        <begin position="294"/>
        <end position="454"/>
    </location>
</feature>
<dbReference type="EMBL" id="JAABNT010000022">
    <property type="protein sequence ID" value="NEK24781.1"/>
    <property type="molecule type" value="Genomic_DNA"/>
</dbReference>
<dbReference type="InterPro" id="IPR001296">
    <property type="entry name" value="Glyco_trans_1"/>
</dbReference>
<name>A0A6P0CF26_9RHOB</name>
<dbReference type="Proteomes" id="UP000468591">
    <property type="component" value="Unassembled WGS sequence"/>
</dbReference>
<evidence type="ECO:0000313" key="4">
    <source>
        <dbReference type="Proteomes" id="UP000468591"/>
    </source>
</evidence>
<dbReference type="Gene3D" id="3.40.50.2000">
    <property type="entry name" value="Glycogen Phosphorylase B"/>
    <property type="match status" value="1"/>
</dbReference>
<keyword evidence="4" id="KW-1185">Reference proteome</keyword>
<evidence type="ECO:0000256" key="1">
    <source>
        <dbReference type="ARBA" id="ARBA00022679"/>
    </source>
</evidence>
<keyword evidence="1 3" id="KW-0808">Transferase</keyword>
<evidence type="ECO:0000259" key="2">
    <source>
        <dbReference type="Pfam" id="PF00534"/>
    </source>
</evidence>